<keyword evidence="3" id="KW-1185">Reference proteome</keyword>
<evidence type="ECO:0000313" key="1">
    <source>
        <dbReference type="EMBL" id="AES93783.1"/>
    </source>
</evidence>
<dbReference type="EMBL" id="CM001221">
    <property type="protein sequence ID" value="AES93783.1"/>
    <property type="molecule type" value="Genomic_DNA"/>
</dbReference>
<dbReference type="AlphaFoldDB" id="G7K564"/>
<dbReference type="HOGENOM" id="CLU_2577475_0_0_1"/>
<accession>G7K564</accession>
<evidence type="ECO:0000313" key="2">
    <source>
        <dbReference type="EnsemblPlants" id="AES93783"/>
    </source>
</evidence>
<proteinExistence type="predicted"/>
<reference evidence="1 3" key="2">
    <citation type="journal article" date="2014" name="BMC Genomics">
        <title>An improved genome release (version Mt4.0) for the model legume Medicago truncatula.</title>
        <authorList>
            <person name="Tang H."/>
            <person name="Krishnakumar V."/>
            <person name="Bidwell S."/>
            <person name="Rosen B."/>
            <person name="Chan A."/>
            <person name="Zhou S."/>
            <person name="Gentzbittel L."/>
            <person name="Childs K.L."/>
            <person name="Yandell M."/>
            <person name="Gundlach H."/>
            <person name="Mayer K.F."/>
            <person name="Schwartz D.C."/>
            <person name="Town C.D."/>
        </authorList>
    </citation>
    <scope>GENOME REANNOTATION</scope>
    <source>
        <strain evidence="2 3">cv. Jemalong A17</strain>
    </source>
</reference>
<dbReference type="PaxDb" id="3880-AES93783"/>
<name>G7K564_MEDTR</name>
<reference evidence="1 3" key="1">
    <citation type="journal article" date="2011" name="Nature">
        <title>The Medicago genome provides insight into the evolution of rhizobial symbioses.</title>
        <authorList>
            <person name="Young N.D."/>
            <person name="Debelle F."/>
            <person name="Oldroyd G.E."/>
            <person name="Geurts R."/>
            <person name="Cannon S.B."/>
            <person name="Udvardi M.K."/>
            <person name="Benedito V.A."/>
            <person name="Mayer K.F."/>
            <person name="Gouzy J."/>
            <person name="Schoof H."/>
            <person name="Van de Peer Y."/>
            <person name="Proost S."/>
            <person name="Cook D.R."/>
            <person name="Meyers B.C."/>
            <person name="Spannagl M."/>
            <person name="Cheung F."/>
            <person name="De Mita S."/>
            <person name="Krishnakumar V."/>
            <person name="Gundlach H."/>
            <person name="Zhou S."/>
            <person name="Mudge J."/>
            <person name="Bharti A.K."/>
            <person name="Murray J.D."/>
            <person name="Naoumkina M.A."/>
            <person name="Rosen B."/>
            <person name="Silverstein K.A."/>
            <person name="Tang H."/>
            <person name="Rombauts S."/>
            <person name="Zhao P.X."/>
            <person name="Zhou P."/>
            <person name="Barbe V."/>
            <person name="Bardou P."/>
            <person name="Bechner M."/>
            <person name="Bellec A."/>
            <person name="Berger A."/>
            <person name="Berges H."/>
            <person name="Bidwell S."/>
            <person name="Bisseling T."/>
            <person name="Choisne N."/>
            <person name="Couloux A."/>
            <person name="Denny R."/>
            <person name="Deshpande S."/>
            <person name="Dai X."/>
            <person name="Doyle J.J."/>
            <person name="Dudez A.M."/>
            <person name="Farmer A.D."/>
            <person name="Fouteau S."/>
            <person name="Franken C."/>
            <person name="Gibelin C."/>
            <person name="Gish J."/>
            <person name="Goldstein S."/>
            <person name="Gonzalez A.J."/>
            <person name="Green P.J."/>
            <person name="Hallab A."/>
            <person name="Hartog M."/>
            <person name="Hua A."/>
            <person name="Humphray S.J."/>
            <person name="Jeong D.H."/>
            <person name="Jing Y."/>
            <person name="Jocker A."/>
            <person name="Kenton S.M."/>
            <person name="Kim D.J."/>
            <person name="Klee K."/>
            <person name="Lai H."/>
            <person name="Lang C."/>
            <person name="Lin S."/>
            <person name="Macmil S.L."/>
            <person name="Magdelenat G."/>
            <person name="Matthews L."/>
            <person name="McCorrison J."/>
            <person name="Monaghan E.L."/>
            <person name="Mun J.H."/>
            <person name="Najar F.Z."/>
            <person name="Nicholson C."/>
            <person name="Noirot C."/>
            <person name="O'Bleness M."/>
            <person name="Paule C.R."/>
            <person name="Poulain J."/>
            <person name="Prion F."/>
            <person name="Qin B."/>
            <person name="Qu C."/>
            <person name="Retzel E.F."/>
            <person name="Riddle C."/>
            <person name="Sallet E."/>
            <person name="Samain S."/>
            <person name="Samson N."/>
            <person name="Sanders I."/>
            <person name="Saurat O."/>
            <person name="Scarpelli C."/>
            <person name="Schiex T."/>
            <person name="Segurens B."/>
            <person name="Severin A.J."/>
            <person name="Sherrier D.J."/>
            <person name="Shi R."/>
            <person name="Sims S."/>
            <person name="Singer S.R."/>
            <person name="Sinharoy S."/>
            <person name="Sterck L."/>
            <person name="Viollet A."/>
            <person name="Wang B.B."/>
            <person name="Wang K."/>
            <person name="Wang M."/>
            <person name="Wang X."/>
            <person name="Warfsmann J."/>
            <person name="Weissenbach J."/>
            <person name="White D.D."/>
            <person name="White J.D."/>
            <person name="Wiley G.B."/>
            <person name="Wincker P."/>
            <person name="Xing Y."/>
            <person name="Yang L."/>
            <person name="Yao Z."/>
            <person name="Ying F."/>
            <person name="Zhai J."/>
            <person name="Zhou L."/>
            <person name="Zuber A."/>
            <person name="Denarie J."/>
            <person name="Dixon R.A."/>
            <person name="May G.D."/>
            <person name="Schwartz D.C."/>
            <person name="Rogers J."/>
            <person name="Quetier F."/>
            <person name="Town C.D."/>
            <person name="Roe B.A."/>
        </authorList>
    </citation>
    <scope>NUCLEOTIDE SEQUENCE [LARGE SCALE GENOMIC DNA]</scope>
    <source>
        <strain evidence="1">A17</strain>
        <strain evidence="2 3">cv. Jemalong A17</strain>
    </source>
</reference>
<dbReference type="Proteomes" id="UP000002051">
    <property type="component" value="Chromosome 5"/>
</dbReference>
<gene>
    <name evidence="1" type="ordered locus">MTR_5g007430</name>
</gene>
<sequence length="81" mass="8579">MATSAFRKTKEEFCLENGAFTVKRKKASKGEVEAGGTTPTTIARVASTTPMTTTTTATTTLATTTRVTTTPGEGGRYRVSR</sequence>
<protein>
    <submittedName>
        <fullName evidence="1 2">Uncharacterized protein</fullName>
    </submittedName>
</protein>
<organism evidence="1 3">
    <name type="scientific">Medicago truncatula</name>
    <name type="common">Barrel medic</name>
    <name type="synonym">Medicago tribuloides</name>
    <dbReference type="NCBI Taxonomy" id="3880"/>
    <lineage>
        <taxon>Eukaryota</taxon>
        <taxon>Viridiplantae</taxon>
        <taxon>Streptophyta</taxon>
        <taxon>Embryophyta</taxon>
        <taxon>Tracheophyta</taxon>
        <taxon>Spermatophyta</taxon>
        <taxon>Magnoliopsida</taxon>
        <taxon>eudicotyledons</taxon>
        <taxon>Gunneridae</taxon>
        <taxon>Pentapetalae</taxon>
        <taxon>rosids</taxon>
        <taxon>fabids</taxon>
        <taxon>Fabales</taxon>
        <taxon>Fabaceae</taxon>
        <taxon>Papilionoideae</taxon>
        <taxon>50 kb inversion clade</taxon>
        <taxon>NPAAA clade</taxon>
        <taxon>Hologalegina</taxon>
        <taxon>IRL clade</taxon>
        <taxon>Trifolieae</taxon>
        <taxon>Medicago</taxon>
    </lineage>
</organism>
<evidence type="ECO:0000313" key="3">
    <source>
        <dbReference type="Proteomes" id="UP000002051"/>
    </source>
</evidence>
<dbReference type="EnsemblPlants" id="AES93783">
    <property type="protein sequence ID" value="AES93783"/>
    <property type="gene ID" value="MTR_5g007430"/>
</dbReference>
<reference evidence="2" key="3">
    <citation type="submission" date="2015-04" db="UniProtKB">
        <authorList>
            <consortium name="EnsemblPlants"/>
        </authorList>
    </citation>
    <scope>IDENTIFICATION</scope>
    <source>
        <strain evidence="2">cv. Jemalong A17</strain>
    </source>
</reference>